<dbReference type="Gene3D" id="2.60.40.10">
    <property type="entry name" value="Immunoglobulins"/>
    <property type="match status" value="1"/>
</dbReference>
<evidence type="ECO:0000256" key="11">
    <source>
        <dbReference type="SAM" id="SignalP"/>
    </source>
</evidence>
<dbReference type="PANTHER" id="PTHR46608">
    <property type="entry name" value="T-CELL IMMUNOGLOBULIN AND MUCIN DOMAIN-CONTAINING PROTEIN 4"/>
    <property type="match status" value="1"/>
</dbReference>
<evidence type="ECO:0000256" key="7">
    <source>
        <dbReference type="ARBA" id="ARBA00023180"/>
    </source>
</evidence>
<accession>A0A7N6FAS8</accession>
<dbReference type="GO" id="GO:0001786">
    <property type="term" value="F:phosphatidylserine binding"/>
    <property type="evidence" value="ECO:0007669"/>
    <property type="project" value="TreeGrafter"/>
</dbReference>
<keyword evidence="14" id="KW-1185">Reference proteome</keyword>
<dbReference type="InterPro" id="IPR003599">
    <property type="entry name" value="Ig_sub"/>
</dbReference>
<evidence type="ECO:0000256" key="9">
    <source>
        <dbReference type="ARBA" id="ARBA00038203"/>
    </source>
</evidence>
<protein>
    <recommendedName>
        <fullName evidence="12">Ig-like domain-containing protein</fullName>
    </recommendedName>
</protein>
<feature type="compositionally biased region" description="Low complexity" evidence="10">
    <location>
        <begin position="149"/>
        <end position="170"/>
    </location>
</feature>
<evidence type="ECO:0000256" key="8">
    <source>
        <dbReference type="ARBA" id="ARBA00023319"/>
    </source>
</evidence>
<dbReference type="SMART" id="SM00409">
    <property type="entry name" value="IG"/>
    <property type="match status" value="1"/>
</dbReference>
<reference evidence="13" key="2">
    <citation type="submission" date="2025-08" db="UniProtKB">
        <authorList>
            <consortium name="Ensembl"/>
        </authorList>
    </citation>
    <scope>IDENTIFICATION</scope>
</reference>
<keyword evidence="6" id="KW-1015">Disulfide bond</keyword>
<dbReference type="SUPFAM" id="SSF48726">
    <property type="entry name" value="Immunoglobulin"/>
    <property type="match status" value="1"/>
</dbReference>
<name>A0A7N6FAS8_ANATE</name>
<evidence type="ECO:0000256" key="1">
    <source>
        <dbReference type="ARBA" id="ARBA00004479"/>
    </source>
</evidence>
<dbReference type="PROSITE" id="PS50835">
    <property type="entry name" value="IG_LIKE"/>
    <property type="match status" value="1"/>
</dbReference>
<keyword evidence="8" id="KW-0393">Immunoglobulin domain</keyword>
<dbReference type="InterPro" id="IPR007110">
    <property type="entry name" value="Ig-like_dom"/>
</dbReference>
<dbReference type="InterPro" id="IPR013106">
    <property type="entry name" value="Ig_V-set"/>
</dbReference>
<evidence type="ECO:0000256" key="6">
    <source>
        <dbReference type="ARBA" id="ARBA00023157"/>
    </source>
</evidence>
<evidence type="ECO:0000259" key="12">
    <source>
        <dbReference type="PROSITE" id="PS50835"/>
    </source>
</evidence>
<keyword evidence="7" id="KW-0325">Glycoprotein</keyword>
<comment type="similarity">
    <text evidence="9">Belongs to the immunoglobulin superfamily. TIM family.</text>
</comment>
<keyword evidence="3 11" id="KW-0732">Signal</keyword>
<dbReference type="InterPro" id="IPR036179">
    <property type="entry name" value="Ig-like_dom_sf"/>
</dbReference>
<feature type="domain" description="Ig-like" evidence="12">
    <location>
        <begin position="30"/>
        <end position="114"/>
    </location>
</feature>
<evidence type="ECO:0000256" key="3">
    <source>
        <dbReference type="ARBA" id="ARBA00022729"/>
    </source>
</evidence>
<keyword evidence="4" id="KW-1133">Transmembrane helix</keyword>
<dbReference type="GO" id="GO:0043277">
    <property type="term" value="P:apoptotic cell clearance"/>
    <property type="evidence" value="ECO:0007669"/>
    <property type="project" value="TreeGrafter"/>
</dbReference>
<keyword evidence="2" id="KW-0812">Transmembrane</keyword>
<dbReference type="GO" id="GO:0016020">
    <property type="term" value="C:membrane"/>
    <property type="evidence" value="ECO:0007669"/>
    <property type="project" value="UniProtKB-SubCell"/>
</dbReference>
<dbReference type="GO" id="GO:0060097">
    <property type="term" value="P:cytoskeletal rearrangement involved in phagocytosis, engulfment"/>
    <property type="evidence" value="ECO:0007669"/>
    <property type="project" value="TreeGrafter"/>
</dbReference>
<keyword evidence="5" id="KW-0472">Membrane</keyword>
<dbReference type="FunCoup" id="A0A7N6FAS8">
    <property type="interactions" value="209"/>
</dbReference>
<dbReference type="PANTHER" id="PTHR46608:SF3">
    <property type="entry name" value="T-CELL IMMUNOGLOBULIN AND MUCIN DOMAIN-CONTAINING PROTEIN 4"/>
    <property type="match status" value="1"/>
</dbReference>
<dbReference type="AlphaFoldDB" id="A0A7N6FAS8"/>
<proteinExistence type="inferred from homology"/>
<evidence type="ECO:0000256" key="5">
    <source>
        <dbReference type="ARBA" id="ARBA00023136"/>
    </source>
</evidence>
<dbReference type="InterPro" id="IPR013783">
    <property type="entry name" value="Ig-like_fold"/>
</dbReference>
<dbReference type="InParanoid" id="A0A7N6FAS8"/>
<dbReference type="OrthoDB" id="434099at2759"/>
<evidence type="ECO:0000313" key="14">
    <source>
        <dbReference type="Proteomes" id="UP000265040"/>
    </source>
</evidence>
<evidence type="ECO:0000256" key="2">
    <source>
        <dbReference type="ARBA" id="ARBA00022692"/>
    </source>
</evidence>
<organism evidence="13 14">
    <name type="scientific">Anabas testudineus</name>
    <name type="common">Climbing perch</name>
    <name type="synonym">Anthias testudineus</name>
    <dbReference type="NCBI Taxonomy" id="64144"/>
    <lineage>
        <taxon>Eukaryota</taxon>
        <taxon>Metazoa</taxon>
        <taxon>Chordata</taxon>
        <taxon>Craniata</taxon>
        <taxon>Vertebrata</taxon>
        <taxon>Euteleostomi</taxon>
        <taxon>Actinopterygii</taxon>
        <taxon>Neopterygii</taxon>
        <taxon>Teleostei</taxon>
        <taxon>Neoteleostei</taxon>
        <taxon>Acanthomorphata</taxon>
        <taxon>Anabantaria</taxon>
        <taxon>Anabantiformes</taxon>
        <taxon>Anabantoidei</taxon>
        <taxon>Anabantidae</taxon>
        <taxon>Anabas</taxon>
    </lineage>
</organism>
<comment type="subcellular location">
    <subcellularLocation>
        <location evidence="1">Membrane</location>
        <topology evidence="1">Single-pass type I membrane protein</topology>
    </subcellularLocation>
</comment>
<reference evidence="13" key="3">
    <citation type="submission" date="2025-09" db="UniProtKB">
        <authorList>
            <consortium name="Ensembl"/>
        </authorList>
    </citation>
    <scope>IDENTIFICATION</scope>
</reference>
<dbReference type="Ensembl" id="ENSATET00000058898.1">
    <property type="protein sequence ID" value="ENSATEP00000047617.1"/>
    <property type="gene ID" value="ENSATEG00000027557.1"/>
</dbReference>
<sequence>RAAVMTQCFSSWVFNCGLCLCDDIVVGSTGQNITLSCKYDIKTHGELSVCWNRGEISSSGCNNQLIATGGYKKNEETSDSSRYQLLGRLDEGDVSLTILNLTEADEGRYGCRVEIPGWFNDDKHHFDLMIRGKNWFCRTAQTTTSAEVNTETSTQPTSSSSQTPGNNNSD</sequence>
<dbReference type="FunFam" id="2.60.40.10:FF:000774">
    <property type="entry name" value="Hepatitis A virus cellular receptor 1"/>
    <property type="match status" value="1"/>
</dbReference>
<feature type="chain" id="PRO_5030604701" description="Ig-like domain-containing protein" evidence="11">
    <location>
        <begin position="22"/>
        <end position="170"/>
    </location>
</feature>
<feature type="signal peptide" evidence="11">
    <location>
        <begin position="1"/>
        <end position="21"/>
    </location>
</feature>
<feature type="region of interest" description="Disordered" evidence="10">
    <location>
        <begin position="144"/>
        <end position="170"/>
    </location>
</feature>
<reference evidence="13" key="1">
    <citation type="submission" date="2021-04" db="EMBL/GenBank/DDBJ databases">
        <authorList>
            <consortium name="Wellcome Sanger Institute Data Sharing"/>
        </authorList>
    </citation>
    <scope>NUCLEOTIDE SEQUENCE [LARGE SCALE GENOMIC DNA]</scope>
</reference>
<dbReference type="GeneTree" id="ENSGT00940000163509"/>
<dbReference type="Pfam" id="PF07686">
    <property type="entry name" value="V-set"/>
    <property type="match status" value="1"/>
</dbReference>
<evidence type="ECO:0000256" key="4">
    <source>
        <dbReference type="ARBA" id="ARBA00022989"/>
    </source>
</evidence>
<evidence type="ECO:0000313" key="13">
    <source>
        <dbReference type="Ensembl" id="ENSATEP00000047617.1"/>
    </source>
</evidence>
<dbReference type="Proteomes" id="UP000265040">
    <property type="component" value="Chromosome 10"/>
</dbReference>
<evidence type="ECO:0000256" key="10">
    <source>
        <dbReference type="SAM" id="MobiDB-lite"/>
    </source>
</evidence>